<gene>
    <name evidence="1" type="ORF">FrCorBMG51_23955</name>
</gene>
<reference evidence="1 2" key="1">
    <citation type="submission" date="2014-12" db="EMBL/GenBank/DDBJ databases">
        <title>Frankia sp. BMG5.1 draft genome.</title>
        <authorList>
            <person name="Gtari M."/>
            <person name="Ghodhbane-Gtari F."/>
            <person name="Nouioui I."/>
            <person name="Ktari A."/>
            <person name="Hezbri K."/>
            <person name="Mimouni W."/>
            <person name="Sbissi I."/>
            <person name="Ayari A."/>
            <person name="Yamanaka T."/>
            <person name="Normand P."/>
            <person name="Tisa L.S."/>
            <person name="Boudabous A."/>
        </authorList>
    </citation>
    <scope>NUCLEOTIDE SEQUENCE [LARGE SCALE GENOMIC DNA]</scope>
    <source>
        <strain evidence="1 2">BMG5.1</strain>
    </source>
</reference>
<dbReference type="SUPFAM" id="SSF47413">
    <property type="entry name" value="lambda repressor-like DNA-binding domains"/>
    <property type="match status" value="1"/>
</dbReference>
<keyword evidence="2" id="KW-1185">Reference proteome</keyword>
<dbReference type="InterPro" id="IPR010982">
    <property type="entry name" value="Lambda_DNA-bd_dom_sf"/>
</dbReference>
<name>A0ABR5EYQ8_9ACTN</name>
<evidence type="ECO:0000313" key="1">
    <source>
        <dbReference type="EMBL" id="KLL09567.1"/>
    </source>
</evidence>
<accession>A0ABR5EYQ8</accession>
<comment type="caution">
    <text evidence="1">The sequence shown here is derived from an EMBL/GenBank/DDBJ whole genome shotgun (WGS) entry which is preliminary data.</text>
</comment>
<protein>
    <recommendedName>
        <fullName evidence="3">XRE family transcriptional regulator</fullName>
    </recommendedName>
</protein>
<dbReference type="EMBL" id="JWIO01000077">
    <property type="protein sequence ID" value="KLL09567.1"/>
    <property type="molecule type" value="Genomic_DNA"/>
</dbReference>
<evidence type="ECO:0000313" key="2">
    <source>
        <dbReference type="Proteomes" id="UP000035425"/>
    </source>
</evidence>
<dbReference type="Proteomes" id="UP000035425">
    <property type="component" value="Unassembled WGS sequence"/>
</dbReference>
<dbReference type="Gene3D" id="1.10.260.40">
    <property type="entry name" value="lambda repressor-like DNA-binding domains"/>
    <property type="match status" value="1"/>
</dbReference>
<evidence type="ECO:0008006" key="3">
    <source>
        <dbReference type="Google" id="ProtNLM"/>
    </source>
</evidence>
<organism evidence="1 2">
    <name type="scientific">Protofrankia coriariae</name>
    <dbReference type="NCBI Taxonomy" id="1562887"/>
    <lineage>
        <taxon>Bacteria</taxon>
        <taxon>Bacillati</taxon>
        <taxon>Actinomycetota</taxon>
        <taxon>Actinomycetes</taxon>
        <taxon>Frankiales</taxon>
        <taxon>Frankiaceae</taxon>
        <taxon>Protofrankia</taxon>
    </lineage>
</organism>
<proteinExistence type="predicted"/>
<sequence>MHTARSPRPDEDWNAVADAVNSRMAQQRIGQKALADASGVSVATLRRIQHGAHGRRVQNATLTAVAHALDWPDDHLIRVLTAGTSPTGTAPPAIEREILAGIGRIEQQLADLSLRLATVEELVTAHAHR</sequence>